<dbReference type="InterPro" id="IPR012337">
    <property type="entry name" value="RNaseH-like_sf"/>
</dbReference>
<proteinExistence type="predicted"/>
<name>A0AAV3RK58_LITER</name>
<organism evidence="2 3">
    <name type="scientific">Lithospermum erythrorhizon</name>
    <name type="common">Purple gromwell</name>
    <name type="synonym">Lithospermum officinale var. erythrorhizon</name>
    <dbReference type="NCBI Taxonomy" id="34254"/>
    <lineage>
        <taxon>Eukaryota</taxon>
        <taxon>Viridiplantae</taxon>
        <taxon>Streptophyta</taxon>
        <taxon>Embryophyta</taxon>
        <taxon>Tracheophyta</taxon>
        <taxon>Spermatophyta</taxon>
        <taxon>Magnoliopsida</taxon>
        <taxon>eudicotyledons</taxon>
        <taxon>Gunneridae</taxon>
        <taxon>Pentapetalae</taxon>
        <taxon>asterids</taxon>
        <taxon>lamiids</taxon>
        <taxon>Boraginales</taxon>
        <taxon>Boraginaceae</taxon>
        <taxon>Boraginoideae</taxon>
        <taxon>Lithospermeae</taxon>
        <taxon>Lithospermum</taxon>
    </lineage>
</organism>
<dbReference type="InterPro" id="IPR002156">
    <property type="entry name" value="RNaseH_domain"/>
</dbReference>
<accession>A0AAV3RK58</accession>
<dbReference type="InterPro" id="IPR036397">
    <property type="entry name" value="RNaseH_sf"/>
</dbReference>
<evidence type="ECO:0000313" key="2">
    <source>
        <dbReference type="EMBL" id="GAA0175566.1"/>
    </source>
</evidence>
<comment type="caution">
    <text evidence="2">The sequence shown here is derived from an EMBL/GenBank/DDBJ whole genome shotgun (WGS) entry which is preliminary data.</text>
</comment>
<protein>
    <recommendedName>
        <fullName evidence="1">RNase H type-1 domain-containing protein</fullName>
    </recommendedName>
</protein>
<dbReference type="CDD" id="cd09279">
    <property type="entry name" value="RNase_HI_like"/>
    <property type="match status" value="1"/>
</dbReference>
<dbReference type="PANTHER" id="PTHR48475:SF2">
    <property type="entry name" value="RIBONUCLEASE H"/>
    <property type="match status" value="1"/>
</dbReference>
<evidence type="ECO:0000313" key="3">
    <source>
        <dbReference type="Proteomes" id="UP001454036"/>
    </source>
</evidence>
<dbReference type="EMBL" id="BAABME010009653">
    <property type="protein sequence ID" value="GAA0175566.1"/>
    <property type="molecule type" value="Genomic_DNA"/>
</dbReference>
<evidence type="ECO:0000259" key="1">
    <source>
        <dbReference type="Pfam" id="PF13456"/>
    </source>
</evidence>
<dbReference type="Pfam" id="PF13456">
    <property type="entry name" value="RVT_3"/>
    <property type="match status" value="1"/>
</dbReference>
<gene>
    <name evidence="2" type="ORF">LIER_28714</name>
</gene>
<keyword evidence="3" id="KW-1185">Reference proteome</keyword>
<feature type="domain" description="RNase H type-1" evidence="1">
    <location>
        <begin position="7"/>
        <end position="96"/>
    </location>
</feature>
<dbReference type="Proteomes" id="UP001454036">
    <property type="component" value="Unassembled WGS sequence"/>
</dbReference>
<sequence>MEYALRFNFKATNSEDGYEALVAGLELVRALGVRRILVREDSKLMMDQAKGDCGIKNGSLMRYHNKATTLAKSFAHIVFQHIPRSENEKTDRLSKLATTYYEELPKEVYIEVREQRAYEEIPVKIVLEESLDWKIEIAKILLERSLPADPNEARKLQRRNLSLVYGTEAVLPTEVELPTWRQRGFEEEQNSRALKEQLKFIDELRDKALFTMHKYKHLMARSYNRRVKGHQFRVGPDTYELEEMDGKAVPRTCHTSKLSKFHC</sequence>
<reference evidence="2 3" key="1">
    <citation type="submission" date="2024-01" db="EMBL/GenBank/DDBJ databases">
        <title>The complete chloroplast genome sequence of Lithospermum erythrorhizon: insights into the phylogenetic relationship among Boraginaceae species and the maternal lineages of purple gromwells.</title>
        <authorList>
            <person name="Okada T."/>
            <person name="Watanabe K."/>
        </authorList>
    </citation>
    <scope>NUCLEOTIDE SEQUENCE [LARGE SCALE GENOMIC DNA]</scope>
</reference>
<dbReference type="PANTHER" id="PTHR48475">
    <property type="entry name" value="RIBONUCLEASE H"/>
    <property type="match status" value="1"/>
</dbReference>
<dbReference type="GO" id="GO:0003676">
    <property type="term" value="F:nucleic acid binding"/>
    <property type="evidence" value="ECO:0007669"/>
    <property type="project" value="InterPro"/>
</dbReference>
<dbReference type="GO" id="GO:0004523">
    <property type="term" value="F:RNA-DNA hybrid ribonuclease activity"/>
    <property type="evidence" value="ECO:0007669"/>
    <property type="project" value="InterPro"/>
</dbReference>
<dbReference type="SUPFAM" id="SSF53098">
    <property type="entry name" value="Ribonuclease H-like"/>
    <property type="match status" value="1"/>
</dbReference>
<dbReference type="AlphaFoldDB" id="A0AAV3RK58"/>
<dbReference type="Gene3D" id="3.30.420.10">
    <property type="entry name" value="Ribonuclease H-like superfamily/Ribonuclease H"/>
    <property type="match status" value="1"/>
</dbReference>